<name>A0ABN9LFD2_9NEOB</name>
<comment type="caution">
    <text evidence="1">The sequence shown here is derived from an EMBL/GenBank/DDBJ whole genome shotgun (WGS) entry which is preliminary data.</text>
</comment>
<dbReference type="InterPro" id="IPR052622">
    <property type="entry name" value="Glycosyltransferase_G1"/>
</dbReference>
<evidence type="ECO:0000313" key="2">
    <source>
        <dbReference type="Proteomes" id="UP001176940"/>
    </source>
</evidence>
<sequence>MKGFADMRNVALAKLVAAKYFNPFRWIYIVGRYRSAEVRTLVARTPHEGLWVFIEDFQNNTVQSNSNNSNRGQLKMTRNNMVTRIKNILSTGGKAGDCAKQNPRVAGRSGFNQVGNEDSLSPDSLYSLCPVGPVPLGSLAEGSPVRLGTAPVINKQRNVHIPGSEMITTLVDSAKKSTVGLSLDLLTMRGDHYGCQQVGLWITLGGKDSSGQMAIRDPVQVIQLQGAVRCMQSPKAKSGISKRATCKDPIGQHNDASRLVRPLGLLGNFAKHRWERKMAAGASASADNRGSHLEAAGHECELRDAAGVQSPLEVAKLISQRMVDAGLAIHIYKAGRFLLANRIPFGVIFGGTDVNEDVKNAEKCRVMGAVLGEASHGSGAGVLCSALLRAEDSTAVRRRRKGQRPSACALQYFVCPQQGRAKYACAGAVAEDQKRTSCNIGGLSAALQNAADKPLMP</sequence>
<dbReference type="Proteomes" id="UP001176940">
    <property type="component" value="Unassembled WGS sequence"/>
</dbReference>
<organism evidence="1 2">
    <name type="scientific">Ranitomeya imitator</name>
    <name type="common">mimic poison frog</name>
    <dbReference type="NCBI Taxonomy" id="111125"/>
    <lineage>
        <taxon>Eukaryota</taxon>
        <taxon>Metazoa</taxon>
        <taxon>Chordata</taxon>
        <taxon>Craniata</taxon>
        <taxon>Vertebrata</taxon>
        <taxon>Euteleostomi</taxon>
        <taxon>Amphibia</taxon>
        <taxon>Batrachia</taxon>
        <taxon>Anura</taxon>
        <taxon>Neobatrachia</taxon>
        <taxon>Hyloidea</taxon>
        <taxon>Dendrobatidae</taxon>
        <taxon>Dendrobatinae</taxon>
        <taxon>Ranitomeya</taxon>
    </lineage>
</organism>
<dbReference type="PANTHER" id="PTHR46660">
    <property type="match status" value="1"/>
</dbReference>
<keyword evidence="2" id="KW-1185">Reference proteome</keyword>
<gene>
    <name evidence="1" type="ORF">RIMI_LOCUS8606491</name>
</gene>
<proteinExistence type="predicted"/>
<evidence type="ECO:0000313" key="1">
    <source>
        <dbReference type="EMBL" id="CAJ0940463.1"/>
    </source>
</evidence>
<protein>
    <submittedName>
        <fullName evidence="1">Uncharacterized protein</fullName>
    </submittedName>
</protein>
<dbReference type="PANTHER" id="PTHR46660:SF2">
    <property type="entry name" value="GLYCOSYLTRANSFERASE 1 DOMAIN-CONTAINING PROTEIN 1"/>
    <property type="match status" value="1"/>
</dbReference>
<dbReference type="EMBL" id="CAUEEQ010017210">
    <property type="protein sequence ID" value="CAJ0940463.1"/>
    <property type="molecule type" value="Genomic_DNA"/>
</dbReference>
<accession>A0ABN9LFD2</accession>
<feature type="non-terminal residue" evidence="1">
    <location>
        <position position="457"/>
    </location>
</feature>
<reference evidence="1" key="1">
    <citation type="submission" date="2023-07" db="EMBL/GenBank/DDBJ databases">
        <authorList>
            <person name="Stuckert A."/>
        </authorList>
    </citation>
    <scope>NUCLEOTIDE SEQUENCE</scope>
</reference>